<feature type="domain" description="K Homology" evidence="4">
    <location>
        <begin position="128"/>
        <end position="201"/>
    </location>
</feature>
<dbReference type="PROSITE" id="PS50084">
    <property type="entry name" value="KH_TYPE_1"/>
    <property type="match status" value="1"/>
</dbReference>
<protein>
    <submittedName>
        <fullName evidence="6">Uncharacterized protein LOC100898365</fullName>
    </submittedName>
</protein>
<dbReference type="PANTHER" id="PTHR10627">
    <property type="entry name" value="SCP160"/>
    <property type="match status" value="1"/>
</dbReference>
<dbReference type="GO" id="GO:0005737">
    <property type="term" value="C:cytoplasm"/>
    <property type="evidence" value="ECO:0007669"/>
    <property type="project" value="TreeGrafter"/>
</dbReference>
<dbReference type="CTD" id="34946"/>
<dbReference type="GO" id="GO:0003723">
    <property type="term" value="F:RNA binding"/>
    <property type="evidence" value="ECO:0007669"/>
    <property type="project" value="UniProtKB-UniRule"/>
</dbReference>
<evidence type="ECO:0000256" key="3">
    <source>
        <dbReference type="SAM" id="MobiDB-lite"/>
    </source>
</evidence>
<dbReference type="CDD" id="cd22421">
    <property type="entry name" value="KH-I_BICC1_rpt2"/>
    <property type="match status" value="1"/>
</dbReference>
<sequence>MEIPAREMEINSSNPNHCANFNIVARAPPAAVENQCVVQLVNMSKKVFDQLQDDSAPARDFVQEIEMSTGALIKAVDREMTRLSPGQHFGQQKARKEYFFQVAGSVAQVERAKDELERTFKNQCHDDERVSLKMDVSFSDHSFIIGRFGRGIQNVSHETNCLIHFPDSNKNKQYEKSNQVSISGPPEGVLEARRRIRKLLPISFAFVIADAHHNDAMWQVGPQIFEVRPRVQEMINILQNEHRITITMLPMHSLQSSAALVTVRGRHANIDRIKDGILKLMAFLAPDNPQLSVYVGIEVSPHHLDFVTGPSGIKLFELMRETNTTIEIPEILDRRQSIPTVRIVGQVLNVYDAWVKFMDLLPLALLVEIPADASPIPDLPPLPTEGAWSVGDDNLLPLTEDLSFASSCGASRIDDIAHTLNEHLEPYDITLISRQKSREIREINRQWWLVIKGPEKYVDIMFEIHKSLNKDDPVAHVLSYIQEIPEPARYSRYSFRPSNRIGSALIGSDVDRCFRPGAADLTNAWAAPPNTAALRQRSSALNWSQDEATSSMTSTPIKPTRQTSSQVDSSSLPNSYWKEASNEPLPSSFLSALEESMDSVRLASGRSSNSGCAGRDSFALNGAASGYSSFRAPSVRTHSLLGTSSSSTGQDQACSFGKTSHPLFDDDILRDCLKDLPSSSNTLSDMRSCASNGSSFDSFVGAKQGFGNAPLATSSDIFFGNSKRPTYKDHPRHSFFSSYSTESDFASRSTKSLDLDSASPMHSDLGNSDSGYSVLKEGFGNLDFDAMCFKTTGERANDASRYNLWGQDNTRGKTFDAAPGSGREGHS</sequence>
<feature type="domain" description="K Homology" evidence="4">
    <location>
        <begin position="289"/>
        <end position="362"/>
    </location>
</feature>
<dbReference type="Pfam" id="PF00013">
    <property type="entry name" value="KH_1"/>
    <property type="match status" value="1"/>
</dbReference>
<name>A0AAJ6QWE0_9ACAR</name>
<evidence type="ECO:0000313" key="6">
    <source>
        <dbReference type="RefSeq" id="XP_003745940.1"/>
    </source>
</evidence>
<dbReference type="Proteomes" id="UP000694867">
    <property type="component" value="Unplaced"/>
</dbReference>
<feature type="compositionally biased region" description="Polar residues" evidence="3">
    <location>
        <begin position="536"/>
        <end position="574"/>
    </location>
</feature>
<accession>A0AAJ6QWE0</accession>
<dbReference type="SMART" id="SM00322">
    <property type="entry name" value="KH"/>
    <property type="match status" value="2"/>
</dbReference>
<dbReference type="PANTHER" id="PTHR10627:SF69">
    <property type="entry name" value="PROTEIN BICAUDAL C"/>
    <property type="match status" value="1"/>
</dbReference>
<reference evidence="6" key="1">
    <citation type="submission" date="2025-08" db="UniProtKB">
        <authorList>
            <consortium name="RefSeq"/>
        </authorList>
    </citation>
    <scope>IDENTIFICATION</scope>
</reference>
<dbReference type="GeneID" id="100898365"/>
<feature type="region of interest" description="Disordered" evidence="3">
    <location>
        <begin position="808"/>
        <end position="827"/>
    </location>
</feature>
<evidence type="ECO:0000313" key="5">
    <source>
        <dbReference type="Proteomes" id="UP000694867"/>
    </source>
</evidence>
<gene>
    <name evidence="6" type="primary">LOC100898365</name>
</gene>
<keyword evidence="2" id="KW-0694">RNA-binding</keyword>
<dbReference type="InterPro" id="IPR004087">
    <property type="entry name" value="KH_dom"/>
</dbReference>
<dbReference type="SUPFAM" id="SSF54791">
    <property type="entry name" value="Eukaryotic type KH-domain (KH-domain type I)"/>
    <property type="match status" value="2"/>
</dbReference>
<dbReference type="Gene3D" id="3.30.1370.10">
    <property type="entry name" value="K Homology domain, type 1"/>
    <property type="match status" value="1"/>
</dbReference>
<evidence type="ECO:0000256" key="1">
    <source>
        <dbReference type="ARBA" id="ARBA00022737"/>
    </source>
</evidence>
<proteinExistence type="predicted"/>
<keyword evidence="1" id="KW-0677">Repeat</keyword>
<dbReference type="InterPro" id="IPR004088">
    <property type="entry name" value="KH_dom_type_1"/>
</dbReference>
<dbReference type="InterPro" id="IPR036612">
    <property type="entry name" value="KH_dom_type_1_sf"/>
</dbReference>
<evidence type="ECO:0000256" key="2">
    <source>
        <dbReference type="PROSITE-ProRule" id="PRU00117"/>
    </source>
</evidence>
<dbReference type="KEGG" id="goe:100898365"/>
<dbReference type="GO" id="GO:0010468">
    <property type="term" value="P:regulation of gene expression"/>
    <property type="evidence" value="ECO:0007669"/>
    <property type="project" value="UniProtKB-ARBA"/>
</dbReference>
<dbReference type="AlphaFoldDB" id="A0AAJ6QWE0"/>
<evidence type="ECO:0000259" key="4">
    <source>
        <dbReference type="SMART" id="SM00322"/>
    </source>
</evidence>
<feature type="region of interest" description="Disordered" evidence="3">
    <location>
        <begin position="536"/>
        <end position="577"/>
    </location>
</feature>
<dbReference type="Gene3D" id="3.30.310.210">
    <property type="match status" value="1"/>
</dbReference>
<dbReference type="InterPro" id="IPR047554">
    <property type="entry name" value="BICC1_KH-I_rpt2"/>
</dbReference>
<organism evidence="5 6">
    <name type="scientific">Galendromus occidentalis</name>
    <name type="common">western predatory mite</name>
    <dbReference type="NCBI Taxonomy" id="34638"/>
    <lineage>
        <taxon>Eukaryota</taxon>
        <taxon>Metazoa</taxon>
        <taxon>Ecdysozoa</taxon>
        <taxon>Arthropoda</taxon>
        <taxon>Chelicerata</taxon>
        <taxon>Arachnida</taxon>
        <taxon>Acari</taxon>
        <taxon>Parasitiformes</taxon>
        <taxon>Mesostigmata</taxon>
        <taxon>Gamasina</taxon>
        <taxon>Phytoseioidea</taxon>
        <taxon>Phytoseiidae</taxon>
        <taxon>Typhlodrominae</taxon>
        <taxon>Galendromus</taxon>
    </lineage>
</organism>
<keyword evidence="5" id="KW-1185">Reference proteome</keyword>
<dbReference type="RefSeq" id="XP_003745940.1">
    <property type="nucleotide sequence ID" value="XM_003745892.2"/>
</dbReference>